<dbReference type="EC" id="2.7.13.3" evidence="3"/>
<dbReference type="RefSeq" id="WP_163051855.1">
    <property type="nucleotide sequence ID" value="NZ_AP019695.1"/>
</dbReference>
<keyword evidence="5" id="KW-0808">Transferase</keyword>
<feature type="transmembrane region" description="Helical" evidence="11">
    <location>
        <begin position="42"/>
        <end position="59"/>
    </location>
</feature>
<feature type="domain" description="Histidine kinase" evidence="12">
    <location>
        <begin position="126"/>
        <end position="330"/>
    </location>
</feature>
<dbReference type="SUPFAM" id="SSF55874">
    <property type="entry name" value="ATPase domain of HSP90 chaperone/DNA topoisomerase II/histidine kinase"/>
    <property type="match status" value="1"/>
</dbReference>
<dbReference type="AlphaFoldDB" id="A0A6N4TH79"/>
<evidence type="ECO:0000256" key="3">
    <source>
        <dbReference type="ARBA" id="ARBA00012438"/>
    </source>
</evidence>
<keyword evidence="10 11" id="KW-0472">Membrane</keyword>
<evidence type="ECO:0000256" key="8">
    <source>
        <dbReference type="ARBA" id="ARBA00022989"/>
    </source>
</evidence>
<evidence type="ECO:0000256" key="2">
    <source>
        <dbReference type="ARBA" id="ARBA00004651"/>
    </source>
</evidence>
<dbReference type="InterPro" id="IPR005467">
    <property type="entry name" value="His_kinase_dom"/>
</dbReference>
<dbReference type="GO" id="GO:0004721">
    <property type="term" value="F:phosphoprotein phosphatase activity"/>
    <property type="evidence" value="ECO:0007669"/>
    <property type="project" value="TreeGrafter"/>
</dbReference>
<dbReference type="InterPro" id="IPR036890">
    <property type="entry name" value="HATPase_C_sf"/>
</dbReference>
<comment type="catalytic activity">
    <reaction evidence="1">
        <text>ATP + protein L-histidine = ADP + protein N-phospho-L-histidine.</text>
        <dbReference type="EC" id="2.7.13.3"/>
    </reaction>
</comment>
<evidence type="ECO:0000256" key="6">
    <source>
        <dbReference type="ARBA" id="ARBA00022692"/>
    </source>
</evidence>
<dbReference type="SMART" id="SM00387">
    <property type="entry name" value="HATPase_c"/>
    <property type="match status" value="1"/>
</dbReference>
<dbReference type="Gene3D" id="3.30.565.10">
    <property type="entry name" value="Histidine kinase-like ATPase, C-terminal domain"/>
    <property type="match status" value="1"/>
</dbReference>
<sequence>MNWKRYMKNLMPAMLINLAGMVALALFLLASGSSIDTVVFIVVIWLLVFVIYMVVSCYGRKRYLDKLLDITDQLEEAYLIADLMKEPERADDEVFYQILKLAEKSMLENISAVMQERRDYRDYIEQWVHEVKTPITAMKLLCENHPSEFSRAILTELEKVDRFTEQTLYYARSEHTQKDYAIREIQLSDVVHGAIADNKYLLRQNDVSIEMEMVTDTVYTDDKWVRFILNQLIGNSIKYRTEKPRLTFYTEQQSNQVLLFIKDNGIGIAEADLPRVFEKGFTGQNGRNIQNSTGIGLYLCKRLCDKLGIGLSLHSGNNGTTAILSFHINHFLVQG</sequence>
<evidence type="ECO:0000259" key="12">
    <source>
        <dbReference type="PROSITE" id="PS50109"/>
    </source>
</evidence>
<evidence type="ECO:0000256" key="11">
    <source>
        <dbReference type="SAM" id="Phobius"/>
    </source>
</evidence>
<proteinExistence type="predicted"/>
<dbReference type="InterPro" id="IPR004358">
    <property type="entry name" value="Sig_transdc_His_kin-like_C"/>
</dbReference>
<evidence type="ECO:0000256" key="1">
    <source>
        <dbReference type="ARBA" id="ARBA00000085"/>
    </source>
</evidence>
<dbReference type="PROSITE" id="PS50109">
    <property type="entry name" value="HIS_KIN"/>
    <property type="match status" value="1"/>
</dbReference>
<reference evidence="14" key="1">
    <citation type="submission" date="2019-05" db="EMBL/GenBank/DDBJ databases">
        <title>Complete genome sequencing of Absiella argi strain JCM 30884.</title>
        <authorList>
            <person name="Sakamoto M."/>
            <person name="Murakami T."/>
            <person name="Mori H."/>
        </authorList>
    </citation>
    <scope>NUCLEOTIDE SEQUENCE [LARGE SCALE GENOMIC DNA]</scope>
    <source>
        <strain evidence="14">JCM 30884</strain>
    </source>
</reference>
<evidence type="ECO:0000256" key="7">
    <source>
        <dbReference type="ARBA" id="ARBA00022777"/>
    </source>
</evidence>
<dbReference type="PANTHER" id="PTHR45453:SF2">
    <property type="entry name" value="HISTIDINE KINASE"/>
    <property type="match status" value="1"/>
</dbReference>
<protein>
    <recommendedName>
        <fullName evidence="3">histidine kinase</fullName>
        <ecNumber evidence="3">2.7.13.3</ecNumber>
    </recommendedName>
</protein>
<keyword evidence="14" id="KW-1185">Reference proteome</keyword>
<evidence type="ECO:0000256" key="5">
    <source>
        <dbReference type="ARBA" id="ARBA00022679"/>
    </source>
</evidence>
<evidence type="ECO:0000256" key="4">
    <source>
        <dbReference type="ARBA" id="ARBA00022475"/>
    </source>
</evidence>
<evidence type="ECO:0000256" key="9">
    <source>
        <dbReference type="ARBA" id="ARBA00023012"/>
    </source>
</evidence>
<dbReference type="Pfam" id="PF02518">
    <property type="entry name" value="HATPase_c"/>
    <property type="match status" value="1"/>
</dbReference>
<keyword evidence="6 11" id="KW-0812">Transmembrane</keyword>
<accession>A0A6N4TH79</accession>
<name>A0A6N4TH79_9FIRM</name>
<keyword evidence="4" id="KW-1003">Cell membrane</keyword>
<keyword evidence="9" id="KW-0902">Two-component regulatory system</keyword>
<gene>
    <name evidence="13" type="ORF">Aargi30884_14590</name>
</gene>
<keyword evidence="8 11" id="KW-1133">Transmembrane helix</keyword>
<dbReference type="KEGG" id="aarg:Aargi30884_14590"/>
<dbReference type="InterPro" id="IPR003594">
    <property type="entry name" value="HATPase_dom"/>
</dbReference>
<dbReference type="EMBL" id="AP019695">
    <property type="protein sequence ID" value="BBK22556.1"/>
    <property type="molecule type" value="Genomic_DNA"/>
</dbReference>
<dbReference type="GO" id="GO:0000155">
    <property type="term" value="F:phosphorelay sensor kinase activity"/>
    <property type="evidence" value="ECO:0007669"/>
    <property type="project" value="TreeGrafter"/>
</dbReference>
<dbReference type="PANTHER" id="PTHR45453">
    <property type="entry name" value="PHOSPHATE REGULON SENSOR PROTEIN PHOR"/>
    <property type="match status" value="1"/>
</dbReference>
<dbReference type="Proteomes" id="UP000464754">
    <property type="component" value="Chromosome"/>
</dbReference>
<dbReference type="GO" id="GO:0005886">
    <property type="term" value="C:plasma membrane"/>
    <property type="evidence" value="ECO:0007669"/>
    <property type="project" value="UniProtKB-SubCell"/>
</dbReference>
<dbReference type="InterPro" id="IPR050351">
    <property type="entry name" value="BphY/WalK/GraS-like"/>
</dbReference>
<comment type="subcellular location">
    <subcellularLocation>
        <location evidence="2">Cell membrane</location>
        <topology evidence="2">Multi-pass membrane protein</topology>
    </subcellularLocation>
</comment>
<organism evidence="13 14">
    <name type="scientific">Amedibacterium intestinale</name>
    <dbReference type="NCBI Taxonomy" id="2583452"/>
    <lineage>
        <taxon>Bacteria</taxon>
        <taxon>Bacillati</taxon>
        <taxon>Bacillota</taxon>
        <taxon>Erysipelotrichia</taxon>
        <taxon>Erysipelotrichales</taxon>
        <taxon>Erysipelotrichaceae</taxon>
        <taxon>Amedibacterium</taxon>
    </lineage>
</organism>
<evidence type="ECO:0000313" key="13">
    <source>
        <dbReference type="EMBL" id="BBK22556.1"/>
    </source>
</evidence>
<dbReference type="GO" id="GO:0016036">
    <property type="term" value="P:cellular response to phosphate starvation"/>
    <property type="evidence" value="ECO:0007669"/>
    <property type="project" value="TreeGrafter"/>
</dbReference>
<evidence type="ECO:0000313" key="14">
    <source>
        <dbReference type="Proteomes" id="UP000464754"/>
    </source>
</evidence>
<dbReference type="PRINTS" id="PR00344">
    <property type="entry name" value="BCTRLSENSOR"/>
</dbReference>
<evidence type="ECO:0000256" key="10">
    <source>
        <dbReference type="ARBA" id="ARBA00023136"/>
    </source>
</evidence>
<keyword evidence="7 13" id="KW-0418">Kinase</keyword>